<dbReference type="AlphaFoldDB" id="A0A6L5BAM9"/>
<comment type="caution">
    <text evidence="2">The sequence shown here is derived from an EMBL/GenBank/DDBJ whole genome shotgun (WGS) entry which is preliminary data.</text>
</comment>
<sequence>MSTTKTPSLDEPGEGAHNEGGQNEGEGGQNEGGQNEGEGAHNKVVPNEGEGAHNEGAGQNIGSQSKTGGQPSVKRKKLGVGRPKLPMRRPKTKNLIIEPDVIPTQGSQVHQQSPTPPLMTESSETSHFMLQVLGSVGYSAVYTPTPEHYCS</sequence>
<organism evidence="2 3">
    <name type="scientific">Apium graveolens</name>
    <name type="common">Celery</name>
    <dbReference type="NCBI Taxonomy" id="4045"/>
    <lineage>
        <taxon>Eukaryota</taxon>
        <taxon>Viridiplantae</taxon>
        <taxon>Streptophyta</taxon>
        <taxon>Embryophyta</taxon>
        <taxon>Tracheophyta</taxon>
        <taxon>Spermatophyta</taxon>
        <taxon>Magnoliopsida</taxon>
        <taxon>eudicotyledons</taxon>
        <taxon>Gunneridae</taxon>
        <taxon>Pentapetalae</taxon>
        <taxon>asterids</taxon>
        <taxon>campanulids</taxon>
        <taxon>Apiales</taxon>
        <taxon>Apiaceae</taxon>
        <taxon>Apioideae</taxon>
        <taxon>apioid superclade</taxon>
        <taxon>Apieae</taxon>
        <taxon>Apium</taxon>
    </lineage>
</organism>
<feature type="compositionally biased region" description="Polar residues" evidence="1">
    <location>
        <begin position="104"/>
        <end position="113"/>
    </location>
</feature>
<keyword evidence="3" id="KW-1185">Reference proteome</keyword>
<gene>
    <name evidence="2" type="ORF">AG4045_000618</name>
</gene>
<accession>A0A6L5BAM9</accession>
<evidence type="ECO:0000313" key="2">
    <source>
        <dbReference type="EMBL" id="KAF1001897.1"/>
    </source>
</evidence>
<evidence type="ECO:0000256" key="1">
    <source>
        <dbReference type="SAM" id="MobiDB-lite"/>
    </source>
</evidence>
<feature type="compositionally biased region" description="Basic residues" evidence="1">
    <location>
        <begin position="73"/>
        <end position="92"/>
    </location>
</feature>
<protein>
    <submittedName>
        <fullName evidence="2">Uncharacterized protein</fullName>
    </submittedName>
</protein>
<feature type="compositionally biased region" description="Gly residues" evidence="1">
    <location>
        <begin position="22"/>
        <end position="36"/>
    </location>
</feature>
<proteinExistence type="predicted"/>
<feature type="compositionally biased region" description="Polar residues" evidence="1">
    <location>
        <begin position="60"/>
        <end position="70"/>
    </location>
</feature>
<name>A0A6L5BAM9_APIGR</name>
<dbReference type="Proteomes" id="UP000593563">
    <property type="component" value="Unassembled WGS sequence"/>
</dbReference>
<feature type="region of interest" description="Disordered" evidence="1">
    <location>
        <begin position="1"/>
        <end position="123"/>
    </location>
</feature>
<reference evidence="2" key="1">
    <citation type="submission" date="2020-01" db="EMBL/GenBank/DDBJ databases">
        <title>The Celery Genome Sequence Reveals Sequential Paleo-tetraploidization, Resistance Gene Elimination, Karyotype Evolution, and Functional Innovation in Apiales.</title>
        <authorList>
            <person name="Song X."/>
        </authorList>
    </citation>
    <scope>NUCLEOTIDE SEQUENCE</scope>
    <source>
        <tissue evidence="2">Leaf</tissue>
    </source>
</reference>
<dbReference type="EMBL" id="WRXP01002143">
    <property type="protein sequence ID" value="KAF1001897.1"/>
    <property type="molecule type" value="Genomic_DNA"/>
</dbReference>
<evidence type="ECO:0000313" key="3">
    <source>
        <dbReference type="Proteomes" id="UP000593563"/>
    </source>
</evidence>